<gene>
    <name evidence="7" type="ORF">RM649_19810</name>
</gene>
<evidence type="ECO:0000256" key="1">
    <source>
        <dbReference type="ARBA" id="ARBA00004834"/>
    </source>
</evidence>
<evidence type="ECO:0000256" key="2">
    <source>
        <dbReference type="ARBA" id="ARBA00009865"/>
    </source>
</evidence>
<protein>
    <submittedName>
        <fullName evidence="7">Family 43 glycosylhydrolase</fullName>
    </submittedName>
</protein>
<dbReference type="Pfam" id="PF04616">
    <property type="entry name" value="Glyco_hydro_43"/>
    <property type="match status" value="1"/>
</dbReference>
<keyword evidence="4" id="KW-0326">Glycosidase</keyword>
<dbReference type="Proteomes" id="UP001183777">
    <property type="component" value="Unassembled WGS sequence"/>
</dbReference>
<reference evidence="8" key="1">
    <citation type="submission" date="2023-07" db="EMBL/GenBank/DDBJ databases">
        <title>30 novel species of actinomycetes from the DSMZ collection.</title>
        <authorList>
            <person name="Nouioui I."/>
        </authorList>
    </citation>
    <scope>NUCLEOTIDE SEQUENCE [LARGE SCALE GENOMIC DNA]</scope>
    <source>
        <strain evidence="8">DSM 41770</strain>
    </source>
</reference>
<dbReference type="InterPro" id="IPR050727">
    <property type="entry name" value="GH43_arabinanases"/>
</dbReference>
<dbReference type="PANTHER" id="PTHR43301:SF3">
    <property type="entry name" value="ARABINAN ENDO-1,5-ALPHA-L-ARABINOSIDASE A-RELATED"/>
    <property type="match status" value="1"/>
</dbReference>
<evidence type="ECO:0000256" key="4">
    <source>
        <dbReference type="ARBA" id="ARBA00023295"/>
    </source>
</evidence>
<dbReference type="InterPro" id="IPR041542">
    <property type="entry name" value="GH43_C2"/>
</dbReference>
<evidence type="ECO:0000259" key="6">
    <source>
        <dbReference type="Pfam" id="PF17851"/>
    </source>
</evidence>
<comment type="pathway">
    <text evidence="1">Glycan metabolism; L-arabinan degradation.</text>
</comment>
<dbReference type="Pfam" id="PF17851">
    <property type="entry name" value="GH43_C2"/>
    <property type="match status" value="1"/>
</dbReference>
<dbReference type="RefSeq" id="WP_311658112.1">
    <property type="nucleotide sequence ID" value="NZ_JAVREX010000008.1"/>
</dbReference>
<comment type="similarity">
    <text evidence="2">Belongs to the glycosyl hydrolase 43 family.</text>
</comment>
<dbReference type="InterPro" id="IPR023296">
    <property type="entry name" value="Glyco_hydro_beta-prop_sf"/>
</dbReference>
<dbReference type="Gene3D" id="2.60.120.560">
    <property type="entry name" value="Exo-inulinase, domain 1"/>
    <property type="match status" value="1"/>
</dbReference>
<keyword evidence="3" id="KW-0378">Hydrolase</keyword>
<accession>A0ABU2RLZ0</accession>
<dbReference type="PANTHER" id="PTHR43301">
    <property type="entry name" value="ARABINAN ENDO-1,5-ALPHA-L-ARABINOSIDASE"/>
    <property type="match status" value="1"/>
</dbReference>
<dbReference type="CDD" id="cd18616">
    <property type="entry name" value="GH43_ABN-like"/>
    <property type="match status" value="1"/>
</dbReference>
<dbReference type="Gene3D" id="2.60.120.200">
    <property type="match status" value="1"/>
</dbReference>
<evidence type="ECO:0000313" key="8">
    <source>
        <dbReference type="Proteomes" id="UP001183777"/>
    </source>
</evidence>
<sequence length="797" mass="84057">MDPGRGCGRGRDGGPVRRTRGTVSPWAAAAAALLWLCTLAAAPSHGAPRPPAAPATYTNPVTGTTVDTFPDPVMIRGKDGFWYAYGTQNPVFQSKGEDGERILPILRSADMVSWEYAGEVFTPATRPAWLEGSRLWAPDVHYAFGRYYLYYSVPGRNTVGLVTAPTPTGPWSDRGAVLPSPSGCPAGNIDQAQFTDTDGTPYLYWGSYDTICVAKMNGDRTRTEGEVTQVARGRRVEGGFVVQRDGFYYLFYSDAGCCDGAFSGYQVKVGRSTSPTGPFTDDEGTDLMALTSKAGVVVSAGGNRWIGPGHNAIQTDLSGQDWLVYHGIPSESPDLAPASNGSLRLTRRPMLIDRLDWIGGWPVVRAGAGPADGPTAAPVTSWAAGGSFGKGLSGWRAEGASPAGWSAATDPDSGGYAAYAPARPATDPAYLLAAGHAPAALRAEADLRVTSPSGAAGLTVAHKDAGNRVVVWLDRARGALVTDVRVGGASRGERVTALPAGFSWDTWHTVSVEVRGTRMAVEVTGDRLRDPVAVQDRVLPAGAVRAGAVGAAARGAGAAADNVGAAALYRPVVSRVPQAGPGRPLPAFSDEFDAATVPGTTEGSPWRWVRGPTSGVRATGGSLSWPTQDAELYLGDNSASVLLRDAPPGDFTVETKLRFTPTRAAQQAGLVLYENDDRWFKLVHSVLPLTNGDGAVLHVSEFGKEGERPTTTPPTAVANAPMFGGPTADTMWLRLAYHRDTAQQEHEVRASTSRDGVHWSPGGVWTLPARGDLRIGLISLNRSGAVADFDYVRTYVP</sequence>
<dbReference type="Gene3D" id="2.115.10.20">
    <property type="entry name" value="Glycosyl hydrolase domain, family 43"/>
    <property type="match status" value="1"/>
</dbReference>
<comment type="caution">
    <text evidence="7">The sequence shown here is derived from an EMBL/GenBank/DDBJ whole genome shotgun (WGS) entry which is preliminary data.</text>
</comment>
<dbReference type="SUPFAM" id="SSF49899">
    <property type="entry name" value="Concanavalin A-like lectins/glucanases"/>
    <property type="match status" value="1"/>
</dbReference>
<evidence type="ECO:0000313" key="7">
    <source>
        <dbReference type="EMBL" id="MDT0429878.1"/>
    </source>
</evidence>
<dbReference type="InterPro" id="IPR006710">
    <property type="entry name" value="Glyco_hydro_43"/>
</dbReference>
<feature type="domain" description="Beta-xylosidase C-terminal Concanavalin A-like" evidence="6">
    <location>
        <begin position="606"/>
        <end position="760"/>
    </location>
</feature>
<feature type="region of interest" description="Disordered" evidence="5">
    <location>
        <begin position="1"/>
        <end position="20"/>
    </location>
</feature>
<name>A0ABU2RLZ0_9ACTN</name>
<dbReference type="SUPFAM" id="SSF75005">
    <property type="entry name" value="Arabinanase/levansucrase/invertase"/>
    <property type="match status" value="1"/>
</dbReference>
<proteinExistence type="inferred from homology"/>
<evidence type="ECO:0000256" key="3">
    <source>
        <dbReference type="ARBA" id="ARBA00022801"/>
    </source>
</evidence>
<organism evidence="7 8">
    <name type="scientific">Streptomyces salyersiae</name>
    <dbReference type="NCBI Taxonomy" id="3075530"/>
    <lineage>
        <taxon>Bacteria</taxon>
        <taxon>Bacillati</taxon>
        <taxon>Actinomycetota</taxon>
        <taxon>Actinomycetes</taxon>
        <taxon>Kitasatosporales</taxon>
        <taxon>Streptomycetaceae</taxon>
        <taxon>Streptomyces</taxon>
    </lineage>
</organism>
<dbReference type="InterPro" id="IPR013320">
    <property type="entry name" value="ConA-like_dom_sf"/>
</dbReference>
<dbReference type="EMBL" id="JAVREX010000008">
    <property type="protein sequence ID" value="MDT0429878.1"/>
    <property type="molecule type" value="Genomic_DNA"/>
</dbReference>
<keyword evidence="8" id="KW-1185">Reference proteome</keyword>
<evidence type="ECO:0000256" key="5">
    <source>
        <dbReference type="SAM" id="MobiDB-lite"/>
    </source>
</evidence>